<comment type="similarity">
    <text evidence="1 7">Belongs to the glycosyl hydrolase 4 family.</text>
</comment>
<evidence type="ECO:0000256" key="4">
    <source>
        <dbReference type="ARBA" id="ARBA00023027"/>
    </source>
</evidence>
<dbReference type="SUPFAM" id="SSF51735">
    <property type="entry name" value="NAD(P)-binding Rossmann-fold domains"/>
    <property type="match status" value="1"/>
</dbReference>
<keyword evidence="4 7" id="KW-0520">NAD</keyword>
<evidence type="ECO:0000313" key="9">
    <source>
        <dbReference type="EMBL" id="GAA1925804.1"/>
    </source>
</evidence>
<dbReference type="EMBL" id="BAAAMJ010000043">
    <property type="protein sequence ID" value="GAA1925804.1"/>
    <property type="molecule type" value="Genomic_DNA"/>
</dbReference>
<keyword evidence="3 7" id="KW-0378">Hydrolase</keyword>
<feature type="domain" description="Glycosyl hydrolase family 4 C-terminal" evidence="8">
    <location>
        <begin position="193"/>
        <end position="434"/>
    </location>
</feature>
<keyword evidence="10" id="KW-1185">Reference proteome</keyword>
<evidence type="ECO:0000259" key="8">
    <source>
        <dbReference type="Pfam" id="PF11975"/>
    </source>
</evidence>
<accession>A0ABN2PMD6</accession>
<sequence length="449" mass="48136">MRLTIIGGGGFRVPLVYRALLEDAQTEAPGRCTEVTLYDTDPRRLRVISAVLSAQAAGVARAPAVRVATRLEDALRGTDFVFCAIRVGGTAGRVRDERVPLEAGVLGQETVGAGGVLYGLRTVPVALEIARRVRETAPEAWVINFTNPAGMVTEAMSRVLGRRVIGICDSPVGLVRRAARAVGADPEAVSADYLGLNHLGWLRSLTRNGKDLLPDLLEDDAALESFEEGRLFGPEWLRALGALPNEYLHYYYFRRETLAAVAAAERTRGEFLQRQQDGFFAEAAEDPLRAPELWERTWREREETYLADNRAAGSGGAAAAPGEVPERDACDLEGGGYDRVALELMRAIAGNRRTRLILNVRNCGTVPALPDTAVIETVCEVGSHGAYPVPCVSPGPAELGLMLQVKAVERATIEAATTGSRAAALRALALHPLVDSPAVASRILAGAGR</sequence>
<proteinExistence type="inferred from homology"/>
<dbReference type="InterPro" id="IPR001088">
    <property type="entry name" value="Glyco_hydro_4"/>
</dbReference>
<dbReference type="InterPro" id="IPR022616">
    <property type="entry name" value="Glyco_hydro_4_C"/>
</dbReference>
<dbReference type="SUPFAM" id="SSF56327">
    <property type="entry name" value="LDH C-terminal domain-like"/>
    <property type="match status" value="1"/>
</dbReference>
<dbReference type="InterPro" id="IPR036291">
    <property type="entry name" value="NAD(P)-bd_dom_sf"/>
</dbReference>
<dbReference type="Proteomes" id="UP001501303">
    <property type="component" value="Unassembled WGS sequence"/>
</dbReference>
<evidence type="ECO:0000256" key="7">
    <source>
        <dbReference type="RuleBase" id="RU361152"/>
    </source>
</evidence>
<dbReference type="InterPro" id="IPR015955">
    <property type="entry name" value="Lactate_DH/Glyco_Ohase_4_C"/>
</dbReference>
<keyword evidence="2" id="KW-0479">Metal-binding</keyword>
<dbReference type="PROSITE" id="PS01324">
    <property type="entry name" value="GLYCOSYL_HYDROL_F4"/>
    <property type="match status" value="1"/>
</dbReference>
<dbReference type="Gene3D" id="3.40.50.720">
    <property type="entry name" value="NAD(P)-binding Rossmann-like Domain"/>
    <property type="match status" value="1"/>
</dbReference>
<dbReference type="PANTHER" id="PTHR32092:SF5">
    <property type="entry name" value="6-PHOSPHO-BETA-GLUCOSIDASE"/>
    <property type="match status" value="1"/>
</dbReference>
<dbReference type="Pfam" id="PF11975">
    <property type="entry name" value="Glyco_hydro_4C"/>
    <property type="match status" value="1"/>
</dbReference>
<dbReference type="Gene3D" id="3.90.110.10">
    <property type="entry name" value="Lactate dehydrogenase/glycoside hydrolase, family 4, C-terminal"/>
    <property type="match status" value="1"/>
</dbReference>
<dbReference type="RefSeq" id="WP_344263898.1">
    <property type="nucleotide sequence ID" value="NZ_BAAAMJ010000043.1"/>
</dbReference>
<evidence type="ECO:0000256" key="2">
    <source>
        <dbReference type="ARBA" id="ARBA00022723"/>
    </source>
</evidence>
<keyword evidence="6 7" id="KW-0326">Glycosidase</keyword>
<organism evidence="9 10">
    <name type="scientific">Streptomyces sodiiphilus</name>
    <dbReference type="NCBI Taxonomy" id="226217"/>
    <lineage>
        <taxon>Bacteria</taxon>
        <taxon>Bacillati</taxon>
        <taxon>Actinomycetota</taxon>
        <taxon>Actinomycetes</taxon>
        <taxon>Kitasatosporales</taxon>
        <taxon>Streptomycetaceae</taxon>
        <taxon>Streptomyces</taxon>
    </lineage>
</organism>
<evidence type="ECO:0000256" key="5">
    <source>
        <dbReference type="ARBA" id="ARBA00023211"/>
    </source>
</evidence>
<evidence type="ECO:0000256" key="6">
    <source>
        <dbReference type="ARBA" id="ARBA00023295"/>
    </source>
</evidence>
<name>A0ABN2PMD6_9ACTN</name>
<dbReference type="PANTHER" id="PTHR32092">
    <property type="entry name" value="6-PHOSPHO-BETA-GLUCOSIDASE-RELATED"/>
    <property type="match status" value="1"/>
</dbReference>
<reference evidence="9 10" key="1">
    <citation type="journal article" date="2019" name="Int. J. Syst. Evol. Microbiol.">
        <title>The Global Catalogue of Microorganisms (GCM) 10K type strain sequencing project: providing services to taxonomists for standard genome sequencing and annotation.</title>
        <authorList>
            <consortium name="The Broad Institute Genomics Platform"/>
            <consortium name="The Broad Institute Genome Sequencing Center for Infectious Disease"/>
            <person name="Wu L."/>
            <person name="Ma J."/>
        </authorList>
    </citation>
    <scope>NUCLEOTIDE SEQUENCE [LARGE SCALE GENOMIC DNA]</scope>
    <source>
        <strain evidence="9 10">JCM 13581</strain>
    </source>
</reference>
<evidence type="ECO:0000313" key="10">
    <source>
        <dbReference type="Proteomes" id="UP001501303"/>
    </source>
</evidence>
<protein>
    <submittedName>
        <fullName evidence="9">6-phospho-beta-glucosidase</fullName>
    </submittedName>
</protein>
<evidence type="ECO:0000256" key="1">
    <source>
        <dbReference type="ARBA" id="ARBA00010141"/>
    </source>
</evidence>
<evidence type="ECO:0000256" key="3">
    <source>
        <dbReference type="ARBA" id="ARBA00022801"/>
    </source>
</evidence>
<dbReference type="Pfam" id="PF02056">
    <property type="entry name" value="Glyco_hydro_4"/>
    <property type="match status" value="1"/>
</dbReference>
<dbReference type="InterPro" id="IPR019802">
    <property type="entry name" value="GlycHydrolase_4_CS"/>
</dbReference>
<comment type="caution">
    <text evidence="9">The sequence shown here is derived from an EMBL/GenBank/DDBJ whole genome shotgun (WGS) entry which is preliminary data.</text>
</comment>
<dbReference type="PRINTS" id="PR00732">
    <property type="entry name" value="GLHYDRLASE4"/>
</dbReference>
<keyword evidence="5" id="KW-0464">Manganese</keyword>
<gene>
    <name evidence="9" type="ORF">GCM10009716_37540</name>
</gene>
<comment type="cofactor">
    <cofactor evidence="7">
        <name>NAD(+)</name>
        <dbReference type="ChEBI" id="CHEBI:57540"/>
    </cofactor>
    <text evidence="7">Binds 1 NAD(+) per subunit.</text>
</comment>